<evidence type="ECO:0000313" key="2">
    <source>
        <dbReference type="Proteomes" id="UP000183635"/>
    </source>
</evidence>
<dbReference type="Gene3D" id="3.40.50.1820">
    <property type="entry name" value="alpha/beta hydrolase"/>
    <property type="match status" value="1"/>
</dbReference>
<dbReference type="InterPro" id="IPR010297">
    <property type="entry name" value="DUF900_hydrolase"/>
</dbReference>
<dbReference type="PROSITE" id="PS51257">
    <property type="entry name" value="PROKAR_LIPOPROTEIN"/>
    <property type="match status" value="1"/>
</dbReference>
<keyword evidence="2" id="KW-1185">Reference proteome</keyword>
<dbReference type="PANTHER" id="PTHR36513">
    <property type="entry name" value="ABC TRANSMEMBRANE TYPE-1 DOMAIN-CONTAINING PROTEIN"/>
    <property type="match status" value="1"/>
</dbReference>
<dbReference type="Pfam" id="PF05990">
    <property type="entry name" value="DUF900"/>
    <property type="match status" value="1"/>
</dbReference>
<organism evidence="1 2">
    <name type="scientific">Paracoccus aminovorans</name>
    <dbReference type="NCBI Taxonomy" id="34004"/>
    <lineage>
        <taxon>Bacteria</taxon>
        <taxon>Pseudomonadati</taxon>
        <taxon>Pseudomonadota</taxon>
        <taxon>Alphaproteobacteria</taxon>
        <taxon>Rhodobacterales</taxon>
        <taxon>Paracoccaceae</taxon>
        <taxon>Paracoccus</taxon>
    </lineage>
</organism>
<dbReference type="SUPFAM" id="SSF53474">
    <property type="entry name" value="alpha/beta-Hydrolases"/>
    <property type="match status" value="1"/>
</dbReference>
<dbReference type="RefSeq" id="WP_074969824.1">
    <property type="nucleotide sequence ID" value="NZ_CBCRYP010000035.1"/>
</dbReference>
<dbReference type="AlphaFoldDB" id="A0A1I3D6G6"/>
<gene>
    <name evidence="1" type="ORF">SAMN04488021_13615</name>
</gene>
<reference evidence="1 2" key="1">
    <citation type="submission" date="2016-10" db="EMBL/GenBank/DDBJ databases">
        <authorList>
            <person name="de Groot N.N."/>
        </authorList>
    </citation>
    <scope>NUCLEOTIDE SEQUENCE [LARGE SCALE GENOMIC DNA]</scope>
    <source>
        <strain evidence="1 2">DSM 8537</strain>
    </source>
</reference>
<proteinExistence type="predicted"/>
<evidence type="ECO:0000313" key="1">
    <source>
        <dbReference type="EMBL" id="SFH82257.1"/>
    </source>
</evidence>
<name>A0A1I3D6G6_9RHOB</name>
<dbReference type="PANTHER" id="PTHR36513:SF1">
    <property type="entry name" value="TRANSMEMBRANE PROTEIN"/>
    <property type="match status" value="1"/>
</dbReference>
<dbReference type="InterPro" id="IPR029058">
    <property type="entry name" value="AB_hydrolase_fold"/>
</dbReference>
<dbReference type="Proteomes" id="UP000183635">
    <property type="component" value="Unassembled WGS sequence"/>
</dbReference>
<sequence length="357" mass="38394">MPRRVILALLLGLAACGPRGEITMAPEAAEVGTVERIYVASNRTFDGSRHEGVSFGRVDVSVPPQRKPGSITYPRKGAKPDPGTDFLVSGYARFNRPQDFRADLRRAVAARPQGDRDVVLFVHGYNNTFAEGLYRFAQIERDLRLPGVPMHFSWPSRGSPLAYAADRDSVLYSRDGLSRSIQIATEASGGKAILVAHSMGALLLMESLRQMAIAGDRRTLDRIGAVVLLSPDIDVGVFRTQARAIGRLPQPFIIFTSGRDRALNLSALISAEPVRLGNLTDARPVADLPVTLVDVGAFSSGDGHFNVATSPALMRILTQAQELNSVFSSDVGGGVGPLTRAALHVERAAQIVISPSF</sequence>
<dbReference type="EMBL" id="FOPU01000036">
    <property type="protein sequence ID" value="SFH82257.1"/>
    <property type="molecule type" value="Genomic_DNA"/>
</dbReference>
<dbReference type="STRING" id="34004.SAMN04488021_13615"/>
<accession>A0A1I3D6G6</accession>
<dbReference type="OrthoDB" id="9797755at2"/>
<protein>
    <submittedName>
        <fullName evidence="1">Esterase/lipase superfamily enzyme</fullName>
    </submittedName>
</protein>